<reference evidence="7 8" key="1">
    <citation type="journal article" date="2024" name="Nat. Commun.">
        <title>Phylogenomics reveals the evolutionary origins of lichenization in chlorophyte algae.</title>
        <authorList>
            <person name="Puginier C."/>
            <person name="Libourel C."/>
            <person name="Otte J."/>
            <person name="Skaloud P."/>
            <person name="Haon M."/>
            <person name="Grisel S."/>
            <person name="Petersen M."/>
            <person name="Berrin J.G."/>
            <person name="Delaux P.M."/>
            <person name="Dal Grande F."/>
            <person name="Keller J."/>
        </authorList>
    </citation>
    <scope>NUCLEOTIDE SEQUENCE [LARGE SCALE GENOMIC DNA]</scope>
    <source>
        <strain evidence="7 8">SAG 2036</strain>
    </source>
</reference>
<name>A0AAW1PVZ8_9CHLO</name>
<dbReference type="GO" id="GO:0019148">
    <property type="term" value="F:D-cysteine desulfhydrase activity"/>
    <property type="evidence" value="ECO:0007669"/>
    <property type="project" value="TreeGrafter"/>
</dbReference>
<dbReference type="EMBL" id="JALJOQ010000002">
    <property type="protein sequence ID" value="KAK9813945.1"/>
    <property type="molecule type" value="Genomic_DNA"/>
</dbReference>
<dbReference type="SUPFAM" id="SSF53686">
    <property type="entry name" value="Tryptophan synthase beta subunit-like PLP-dependent enzymes"/>
    <property type="match status" value="1"/>
</dbReference>
<dbReference type="Proteomes" id="UP001465755">
    <property type="component" value="Unassembled WGS sequence"/>
</dbReference>
<dbReference type="AlphaFoldDB" id="A0AAW1PVZ8"/>
<evidence type="ECO:0000313" key="7">
    <source>
        <dbReference type="EMBL" id="KAK9813945.1"/>
    </source>
</evidence>
<evidence type="ECO:0000256" key="3">
    <source>
        <dbReference type="ARBA" id="ARBA00022898"/>
    </source>
</evidence>
<dbReference type="PANTHER" id="PTHR43780:SF7">
    <property type="entry name" value="D-CYSTEINE DESULFHYDRASE 2, MITOCHONDRIAL"/>
    <property type="match status" value="1"/>
</dbReference>
<feature type="modified residue" description="N6-(pyridoxal phosphate)lysine" evidence="5">
    <location>
        <position position="64"/>
    </location>
</feature>
<sequence>MKSAAVRVGGQQNEVYHLLQRPWLLTTPSTRRDWVPKPGSSSKTDQHLCILRDDLLHPLYGGNKSRKLDALIPSLVHSGVTDVVTCGGVQSAHTAAVAVACAEHNMRAHLLLRGEAPAVPAGNLLISRMFGLCTHVTRAEYADRQSMLRRYLESLDEAKTAVIHEGAASPVALLGLIRLVNWLADEPSTVDNQRHCNQPVTVVIDSGTGVTATGVALGIALLQLPWKVVGVMLAGNEAYYRNQQQELITSFMLEYGRPAGLQWPSSLPLTWVPRLTPRTFGKVLPGELRQCKQVAQEHGILLDPIYTLAAWEMGWHLLRDAAPTELVMILHTGGSLGLQGLAQRFPDSF</sequence>
<keyword evidence="3 5" id="KW-0663">Pyridoxal phosphate</keyword>
<comment type="caution">
    <text evidence="7">The sequence shown here is derived from an EMBL/GenBank/DDBJ whole genome shotgun (WGS) entry which is preliminary data.</text>
</comment>
<dbReference type="InterPro" id="IPR036052">
    <property type="entry name" value="TrpB-like_PALP_sf"/>
</dbReference>
<keyword evidence="8" id="KW-1185">Reference proteome</keyword>
<dbReference type="Pfam" id="PF00291">
    <property type="entry name" value="PALP"/>
    <property type="match status" value="1"/>
</dbReference>
<organism evidence="7 8">
    <name type="scientific">Symbiochloris irregularis</name>
    <dbReference type="NCBI Taxonomy" id="706552"/>
    <lineage>
        <taxon>Eukaryota</taxon>
        <taxon>Viridiplantae</taxon>
        <taxon>Chlorophyta</taxon>
        <taxon>core chlorophytes</taxon>
        <taxon>Trebouxiophyceae</taxon>
        <taxon>Trebouxiales</taxon>
        <taxon>Trebouxiaceae</taxon>
        <taxon>Symbiochloris</taxon>
    </lineage>
</organism>
<evidence type="ECO:0000256" key="5">
    <source>
        <dbReference type="PIRSR" id="PIRSR006278-2"/>
    </source>
</evidence>
<accession>A0AAW1PVZ8</accession>
<evidence type="ECO:0000256" key="4">
    <source>
        <dbReference type="PIRSR" id="PIRSR006278-1"/>
    </source>
</evidence>
<gene>
    <name evidence="7" type="ORF">WJX73_005968</name>
</gene>
<dbReference type="Gene3D" id="3.40.50.1100">
    <property type="match status" value="2"/>
</dbReference>
<comment type="similarity">
    <text evidence="2">Belongs to the ACC deaminase/D-cysteine desulfhydrase family.</text>
</comment>
<evidence type="ECO:0000313" key="8">
    <source>
        <dbReference type="Proteomes" id="UP001465755"/>
    </source>
</evidence>
<comment type="cofactor">
    <cofactor evidence="1">
        <name>pyridoxal 5'-phosphate</name>
        <dbReference type="ChEBI" id="CHEBI:597326"/>
    </cofactor>
</comment>
<evidence type="ECO:0000259" key="6">
    <source>
        <dbReference type="Pfam" id="PF00291"/>
    </source>
</evidence>
<dbReference type="InterPro" id="IPR027278">
    <property type="entry name" value="ACCD_DCysDesulf"/>
</dbReference>
<dbReference type="InterPro" id="IPR001926">
    <property type="entry name" value="TrpB-like_PALP"/>
</dbReference>
<dbReference type="PIRSF" id="PIRSF006278">
    <property type="entry name" value="ACCD_DCysDesulf"/>
    <property type="match status" value="1"/>
</dbReference>
<dbReference type="PANTHER" id="PTHR43780">
    <property type="entry name" value="1-AMINOCYCLOPROPANE-1-CARBOXYLATE DEAMINASE-RELATED"/>
    <property type="match status" value="1"/>
</dbReference>
<proteinExistence type="inferred from homology"/>
<feature type="active site" description="Nucleophile" evidence="4">
    <location>
        <position position="91"/>
    </location>
</feature>
<evidence type="ECO:0000256" key="2">
    <source>
        <dbReference type="ARBA" id="ARBA00008639"/>
    </source>
</evidence>
<protein>
    <recommendedName>
        <fullName evidence="6">Tryptophan synthase beta chain-like PALP domain-containing protein</fullName>
    </recommendedName>
</protein>
<feature type="domain" description="Tryptophan synthase beta chain-like PALP" evidence="6">
    <location>
        <begin position="40"/>
        <end position="333"/>
    </location>
</feature>
<evidence type="ECO:0000256" key="1">
    <source>
        <dbReference type="ARBA" id="ARBA00001933"/>
    </source>
</evidence>